<evidence type="ECO:0000313" key="1">
    <source>
        <dbReference type="EMBL" id="REC61866.1"/>
    </source>
</evidence>
<dbReference type="RefSeq" id="WP_115971404.1">
    <property type="nucleotide sequence ID" value="NZ_QNVT01000012.1"/>
</dbReference>
<proteinExistence type="predicted"/>
<evidence type="ECO:0000313" key="2">
    <source>
        <dbReference type="Proteomes" id="UP000256686"/>
    </source>
</evidence>
<protein>
    <submittedName>
        <fullName evidence="1">Uncharacterized protein</fullName>
    </submittedName>
</protein>
<dbReference type="AlphaFoldDB" id="A0A3D9C8F6"/>
<accession>A0A3D9C8F6</accession>
<reference evidence="2" key="1">
    <citation type="submission" date="2018-06" db="EMBL/GenBank/DDBJ databases">
        <authorList>
            <person name="Lum Nde A."/>
            <person name="Hugo C."/>
        </authorList>
    </citation>
    <scope>NUCLEOTIDE SEQUENCE [LARGE SCALE GENOMIC DNA]</scope>
    <source>
        <strain evidence="2">1_F178</strain>
    </source>
</reference>
<organism evidence="1 2">
    <name type="scientific">Chryseobacterium pennae</name>
    <dbReference type="NCBI Taxonomy" id="2258962"/>
    <lineage>
        <taxon>Bacteria</taxon>
        <taxon>Pseudomonadati</taxon>
        <taxon>Bacteroidota</taxon>
        <taxon>Flavobacteriia</taxon>
        <taxon>Flavobacteriales</taxon>
        <taxon>Weeksellaceae</taxon>
        <taxon>Chryseobacterium group</taxon>
        <taxon>Chryseobacterium</taxon>
    </lineage>
</organism>
<gene>
    <name evidence="1" type="ORF">DRF65_14130</name>
</gene>
<dbReference type="EMBL" id="QNVT01000012">
    <property type="protein sequence ID" value="REC61866.1"/>
    <property type="molecule type" value="Genomic_DNA"/>
</dbReference>
<sequence>MNTNQIETMTEFSFHFSVVGQLSEFVKLQLFDGYGQMVAENYERIDLILPKGLYQLYIFSNETFEKEYIVLDRNYEGNWNNRGSYSSIPNSFLESSHSYYTDAVEKWSKKTTMDRLPILREDTSLFIFFRYPSKEAREGQTKGSETMSWRFSILDSNRKKIYQFNEDNAKEDRNTGWLAFNATLPHGIYYLVYRGHKNTTREIPLQVFAHWQTQFFLTFKKTPIFSTARIQIVQPLADDIITQEDNLQLDALLRNMQNGNYFVPKNIIDKTAFDKWYNPMLAIAVCYAYLLSPQETDNNLFRNIIRNLEQKILNYSDSSDIKIIKLLAAIHFNEEIPVLDIDTPCMVNAGIKTLIEQNIRFPERIRISGLCELILPDLNSDMVWTSYTPPNYNVFEHKNVFKISDTLLLDFSNFPDVLIPEVDTLGEPLIVYAKNEIPTDWVTQSIMSQLSAKSSKPYTSAELAKQFQVSTFYVEKSLRNIQKVISNNFLIDIMQEKGDFSQEEIIMLKDNMQKII</sequence>
<dbReference type="Proteomes" id="UP000256686">
    <property type="component" value="Unassembled WGS sequence"/>
</dbReference>
<name>A0A3D9C8F6_9FLAO</name>
<comment type="caution">
    <text evidence="1">The sequence shown here is derived from an EMBL/GenBank/DDBJ whole genome shotgun (WGS) entry which is preliminary data.</text>
</comment>
<keyword evidence="2" id="KW-1185">Reference proteome</keyword>